<keyword evidence="3" id="KW-1185">Reference proteome</keyword>
<reference evidence="2 3" key="1">
    <citation type="submission" date="2019-09" db="EMBL/GenBank/DDBJ databases">
        <title>Hydrogenophaga aromatica sp. nov., isolated from a para-xylene-degrading enrichment culture.</title>
        <authorList>
            <person name="Tancsics A."/>
            <person name="Banerjee S."/>
        </authorList>
    </citation>
    <scope>NUCLEOTIDE SEQUENCE [LARGE SCALE GENOMIC DNA]</scope>
    <source>
        <strain evidence="2 3">D2P1</strain>
    </source>
</reference>
<feature type="signal peptide" evidence="1">
    <location>
        <begin position="1"/>
        <end position="25"/>
    </location>
</feature>
<name>A0A7Y8KWW9_9BURK</name>
<accession>A0A7Y8KWW9</accession>
<sequence length="165" mass="17129">MTTPIRHAFKLAGLSLAIAALTACGGNDDPKPGDTSGDPVAKYIGSWESACYEDSGASAHLRADFTKASATGFTGEVVAYLYIGTSCSGPSVKNEKVFTHMVMSHDGTKAVGSVTADKFAGTSDQGSAKVLLHVNGNTLQIGDPDASKDAQGYPNAFYDKSMTRI</sequence>
<evidence type="ECO:0000313" key="2">
    <source>
        <dbReference type="EMBL" id="NWF44671.1"/>
    </source>
</evidence>
<dbReference type="Proteomes" id="UP000545507">
    <property type="component" value="Unassembled WGS sequence"/>
</dbReference>
<evidence type="ECO:0000256" key="1">
    <source>
        <dbReference type="SAM" id="SignalP"/>
    </source>
</evidence>
<dbReference type="AlphaFoldDB" id="A0A7Y8KWW9"/>
<proteinExistence type="predicted"/>
<comment type="caution">
    <text evidence="2">The sequence shown here is derived from an EMBL/GenBank/DDBJ whole genome shotgun (WGS) entry which is preliminary data.</text>
</comment>
<gene>
    <name evidence="2" type="ORF">F3K02_05305</name>
</gene>
<evidence type="ECO:0000313" key="3">
    <source>
        <dbReference type="Proteomes" id="UP000545507"/>
    </source>
</evidence>
<keyword evidence="1" id="KW-0732">Signal</keyword>
<dbReference type="EMBL" id="VYGV01000006">
    <property type="protein sequence ID" value="NWF44671.1"/>
    <property type="molecule type" value="Genomic_DNA"/>
</dbReference>
<evidence type="ECO:0008006" key="4">
    <source>
        <dbReference type="Google" id="ProtNLM"/>
    </source>
</evidence>
<organism evidence="2 3">
    <name type="scientific">Hydrogenophaga aromaticivorans</name>
    <dbReference type="NCBI Taxonomy" id="2610898"/>
    <lineage>
        <taxon>Bacteria</taxon>
        <taxon>Pseudomonadati</taxon>
        <taxon>Pseudomonadota</taxon>
        <taxon>Betaproteobacteria</taxon>
        <taxon>Burkholderiales</taxon>
        <taxon>Comamonadaceae</taxon>
        <taxon>Hydrogenophaga</taxon>
    </lineage>
</organism>
<feature type="chain" id="PRO_5030586568" description="Lipoprotein" evidence="1">
    <location>
        <begin position="26"/>
        <end position="165"/>
    </location>
</feature>
<dbReference type="PROSITE" id="PS51257">
    <property type="entry name" value="PROKAR_LIPOPROTEIN"/>
    <property type="match status" value="1"/>
</dbReference>
<dbReference type="RefSeq" id="WP_177134064.1">
    <property type="nucleotide sequence ID" value="NZ_VYGV01000006.1"/>
</dbReference>
<protein>
    <recommendedName>
        <fullName evidence="4">Lipoprotein</fullName>
    </recommendedName>
</protein>